<name>A0A0A9BQ05_ARUDO</name>
<reference evidence="1" key="1">
    <citation type="submission" date="2014-09" db="EMBL/GenBank/DDBJ databases">
        <authorList>
            <person name="Magalhaes I.L.F."/>
            <person name="Oliveira U."/>
            <person name="Santos F.R."/>
            <person name="Vidigal T.H.D.A."/>
            <person name="Brescovit A.D."/>
            <person name="Santos A.J."/>
        </authorList>
    </citation>
    <scope>NUCLEOTIDE SEQUENCE</scope>
    <source>
        <tissue evidence="1">Shoot tissue taken approximately 20 cm above the soil surface</tissue>
    </source>
</reference>
<sequence length="44" mass="4707">MSPGTLPPPSWREEAPPSLQSLELDEMPHFAILVAGSCSKETLG</sequence>
<proteinExistence type="predicted"/>
<evidence type="ECO:0000313" key="1">
    <source>
        <dbReference type="EMBL" id="JAD61357.1"/>
    </source>
</evidence>
<dbReference type="AlphaFoldDB" id="A0A0A9BQ05"/>
<organism evidence="1">
    <name type="scientific">Arundo donax</name>
    <name type="common">Giant reed</name>
    <name type="synonym">Donax arundinaceus</name>
    <dbReference type="NCBI Taxonomy" id="35708"/>
    <lineage>
        <taxon>Eukaryota</taxon>
        <taxon>Viridiplantae</taxon>
        <taxon>Streptophyta</taxon>
        <taxon>Embryophyta</taxon>
        <taxon>Tracheophyta</taxon>
        <taxon>Spermatophyta</taxon>
        <taxon>Magnoliopsida</taxon>
        <taxon>Liliopsida</taxon>
        <taxon>Poales</taxon>
        <taxon>Poaceae</taxon>
        <taxon>PACMAD clade</taxon>
        <taxon>Arundinoideae</taxon>
        <taxon>Arundineae</taxon>
        <taxon>Arundo</taxon>
    </lineage>
</organism>
<accession>A0A0A9BQ05</accession>
<reference evidence="1" key="2">
    <citation type="journal article" date="2015" name="Data Brief">
        <title>Shoot transcriptome of the giant reed, Arundo donax.</title>
        <authorList>
            <person name="Barrero R.A."/>
            <person name="Guerrero F.D."/>
            <person name="Moolhuijzen P."/>
            <person name="Goolsby J.A."/>
            <person name="Tidwell J."/>
            <person name="Bellgard S.E."/>
            <person name="Bellgard M.I."/>
        </authorList>
    </citation>
    <scope>NUCLEOTIDE SEQUENCE</scope>
    <source>
        <tissue evidence="1">Shoot tissue taken approximately 20 cm above the soil surface</tissue>
    </source>
</reference>
<dbReference type="EMBL" id="GBRH01236538">
    <property type="protein sequence ID" value="JAD61357.1"/>
    <property type="molecule type" value="Transcribed_RNA"/>
</dbReference>
<protein>
    <submittedName>
        <fullName evidence="1">Uncharacterized protein</fullName>
    </submittedName>
</protein>